<reference evidence="2 3" key="1">
    <citation type="submission" date="2016-09" db="EMBL/GenBank/DDBJ databases">
        <title>Couchioplanes caeruleus draft genome sequence.</title>
        <authorList>
            <person name="Sheehan J."/>
            <person name="Caffrey P."/>
        </authorList>
    </citation>
    <scope>NUCLEOTIDE SEQUENCE [LARGE SCALE GENOMIC DNA]</scope>
    <source>
        <strain evidence="2 3">DSM 43634</strain>
    </source>
</reference>
<protein>
    <recommendedName>
        <fullName evidence="1">Orc1-like AAA ATPase domain-containing protein</fullName>
    </recommendedName>
</protein>
<dbReference type="EMBL" id="MEIA01000491">
    <property type="protein sequence ID" value="OJF10199.1"/>
    <property type="molecule type" value="Genomic_DNA"/>
</dbReference>
<dbReference type="Gene3D" id="3.40.50.300">
    <property type="entry name" value="P-loop containing nucleotide triphosphate hydrolases"/>
    <property type="match status" value="1"/>
</dbReference>
<dbReference type="Proteomes" id="UP000182486">
    <property type="component" value="Unassembled WGS sequence"/>
</dbReference>
<name>A0A1K0FBH4_9ACTN</name>
<proteinExistence type="predicted"/>
<organism evidence="2 3">
    <name type="scientific">Couchioplanes caeruleus subsp. caeruleus</name>
    <dbReference type="NCBI Taxonomy" id="56427"/>
    <lineage>
        <taxon>Bacteria</taxon>
        <taxon>Bacillati</taxon>
        <taxon>Actinomycetota</taxon>
        <taxon>Actinomycetes</taxon>
        <taxon>Micromonosporales</taxon>
        <taxon>Micromonosporaceae</taxon>
        <taxon>Couchioplanes</taxon>
    </lineage>
</organism>
<dbReference type="SUPFAM" id="SSF52540">
    <property type="entry name" value="P-loop containing nucleoside triphosphate hydrolases"/>
    <property type="match status" value="1"/>
</dbReference>
<dbReference type="RefSeq" id="WP_071809414.1">
    <property type="nucleotide sequence ID" value="NZ_MEIA01000491.1"/>
</dbReference>
<evidence type="ECO:0000259" key="1">
    <source>
        <dbReference type="Pfam" id="PF13191"/>
    </source>
</evidence>
<gene>
    <name evidence="2" type="ORF">BG844_33335</name>
</gene>
<keyword evidence="3" id="KW-1185">Reference proteome</keyword>
<evidence type="ECO:0000313" key="2">
    <source>
        <dbReference type="EMBL" id="OJF10199.1"/>
    </source>
</evidence>
<dbReference type="AlphaFoldDB" id="A0A1K0FBH4"/>
<accession>A0A1K0FBH4</accession>
<comment type="caution">
    <text evidence="2">The sequence shown here is derived from an EMBL/GenBank/DDBJ whole genome shotgun (WGS) entry which is preliminary data.</text>
</comment>
<feature type="domain" description="Orc1-like AAA ATPase" evidence="1">
    <location>
        <begin position="25"/>
        <end position="87"/>
    </location>
</feature>
<dbReference type="Pfam" id="PF13191">
    <property type="entry name" value="AAA_16"/>
    <property type="match status" value="1"/>
</dbReference>
<evidence type="ECO:0000313" key="3">
    <source>
        <dbReference type="Proteomes" id="UP000182486"/>
    </source>
</evidence>
<dbReference type="InterPro" id="IPR041664">
    <property type="entry name" value="AAA_16"/>
</dbReference>
<dbReference type="InterPro" id="IPR027417">
    <property type="entry name" value="P-loop_NTPase"/>
</dbReference>
<sequence>MDDSNKAPVARSLGDRLRLARARAFVGRREELAAFDEALRGEPTAAPVMYVHGPGGIGKSTLVRQLCDAARHAGRMLVELDGRFVGRSPADFERSAQPVLDRRDVVLVVDSFEHCQWLETWLWQRFLPRIADGALVVLAGRQAPMAAWASDAGWADALWVAELGPLDEEQARRLLTVSGVGSDSQDDLLRLAGGNPLALSLAAAVDTAQPGAARNWSASAGTLRTLIAGLIGEVPSPAHRRALEVAAQAYTTTEELLQAALPQEDAHPLFAWLRGLPFMETTARGIYPHDAAREAVIADLRWRAPTAFMTMKRKLTAEYLRMLREAPEDHTAGLTGQIFYLFREVKAIARTQVWDRENAVHDDPLRPEDVDTLVEMAAATEGPESAALVRYWIDKRPEAFSVFRLISSGRTVAFSARLDLPFPPDERDIAVDPVVAAAWEFCTRTAPARPGEHISMTRFCIYPEAHEVPSQVINLNTSRAHSEVARARGRAYGMLVFHDHEAWAERLKGVMTDAGVRPRVGDRTYALFVNDWRQVPFETWLHHVINETDVPAPAAPSGTTREAFDQAVREALQHWRSPRAFAVVDLLKTRLVADSTDAVEDLRALVQRAVDEVGRHAKGVKAHEALVATYFSGAPTQEAAARRAGMAFSTYRRHLRQGLDDVCAALWDVELHGSR</sequence>